<dbReference type="FunFam" id="3.30.70.270:FF:000001">
    <property type="entry name" value="Diguanylate cyclase domain protein"/>
    <property type="match status" value="1"/>
</dbReference>
<name>A0A512HPS2_9HYPH</name>
<keyword evidence="6" id="KW-1185">Reference proteome</keyword>
<dbReference type="InterPro" id="IPR000160">
    <property type="entry name" value="GGDEF_dom"/>
</dbReference>
<feature type="transmembrane region" description="Helical" evidence="3">
    <location>
        <begin position="182"/>
        <end position="205"/>
    </location>
</feature>
<evidence type="ECO:0000256" key="2">
    <source>
        <dbReference type="ARBA" id="ARBA00034247"/>
    </source>
</evidence>
<sequence>MLDIKTALLLWAMEAATLATLLTAIWLQDRTQRHFAMWAFGFLAHGTGVALIGLRGEVPDFLSIEFANAVALSSFIFWAGGLVHPGRAPFMAWAAIPLLIWIGGMLIPGIRDEIAYRIAVYYCASACGQISLAAAAAHHQFSKPRYRRQLAAICALQAVFSLLVAFASIITMPSSIQTAPYAAAAICINLFSSLSAILIGARIVIDRSEERLRQLIRTDPLTGALNRRGLQEGFERLAGPSAIGAPCLALLLFDLDHFKRINDAHGHQAGDTVLLTFAELCRNLMPKGGIFGRTGGEEFMVLARVGELKDAALLAEAIRQSLAAKAIEAGNKVIGATVSIGIAIAPARDANLDQLMSNADRALYKAKARGRNRTTVLSGERVLTVPVTGPEATDEQTDRQVAALKRLMAKAVPQTGVAKP</sequence>
<dbReference type="EC" id="2.7.7.65" evidence="1"/>
<comment type="caution">
    <text evidence="5">The sequence shown here is derived from an EMBL/GenBank/DDBJ whole genome shotgun (WGS) entry which is preliminary data.</text>
</comment>
<organism evidence="5 6">
    <name type="scientific">Ciceribacter naphthalenivorans</name>
    <dbReference type="NCBI Taxonomy" id="1118451"/>
    <lineage>
        <taxon>Bacteria</taxon>
        <taxon>Pseudomonadati</taxon>
        <taxon>Pseudomonadota</taxon>
        <taxon>Alphaproteobacteria</taxon>
        <taxon>Hyphomicrobiales</taxon>
        <taxon>Rhizobiaceae</taxon>
        <taxon>Ciceribacter</taxon>
    </lineage>
</organism>
<dbReference type="Gene3D" id="3.30.70.270">
    <property type="match status" value="1"/>
</dbReference>
<dbReference type="InterPro" id="IPR043128">
    <property type="entry name" value="Rev_trsase/Diguanyl_cyclase"/>
</dbReference>
<protein>
    <recommendedName>
        <fullName evidence="1">diguanylate cyclase</fullName>
        <ecNumber evidence="1">2.7.7.65</ecNumber>
    </recommendedName>
</protein>
<feature type="transmembrane region" description="Helical" evidence="3">
    <location>
        <begin position="6"/>
        <end position="28"/>
    </location>
</feature>
<dbReference type="PANTHER" id="PTHR45138:SF9">
    <property type="entry name" value="DIGUANYLATE CYCLASE DGCM-RELATED"/>
    <property type="match status" value="1"/>
</dbReference>
<feature type="domain" description="GGDEF" evidence="4">
    <location>
        <begin position="246"/>
        <end position="379"/>
    </location>
</feature>
<keyword evidence="3" id="KW-1133">Transmembrane helix</keyword>
<dbReference type="NCBIfam" id="TIGR00254">
    <property type="entry name" value="GGDEF"/>
    <property type="match status" value="1"/>
</dbReference>
<evidence type="ECO:0000313" key="6">
    <source>
        <dbReference type="Proteomes" id="UP000321717"/>
    </source>
</evidence>
<dbReference type="PANTHER" id="PTHR45138">
    <property type="entry name" value="REGULATORY COMPONENTS OF SENSORY TRANSDUCTION SYSTEM"/>
    <property type="match status" value="1"/>
</dbReference>
<dbReference type="GO" id="GO:0052621">
    <property type="term" value="F:diguanylate cyclase activity"/>
    <property type="evidence" value="ECO:0007669"/>
    <property type="project" value="UniProtKB-EC"/>
</dbReference>
<evidence type="ECO:0000259" key="4">
    <source>
        <dbReference type="PROSITE" id="PS50887"/>
    </source>
</evidence>
<gene>
    <name evidence="5" type="ORF">RNA01_43860</name>
</gene>
<evidence type="ECO:0000256" key="1">
    <source>
        <dbReference type="ARBA" id="ARBA00012528"/>
    </source>
</evidence>
<dbReference type="Proteomes" id="UP000321717">
    <property type="component" value="Unassembled WGS sequence"/>
</dbReference>
<dbReference type="Pfam" id="PF00990">
    <property type="entry name" value="GGDEF"/>
    <property type="match status" value="1"/>
</dbReference>
<evidence type="ECO:0000256" key="3">
    <source>
        <dbReference type="SAM" id="Phobius"/>
    </source>
</evidence>
<accession>A0A512HPS2</accession>
<dbReference type="OrthoDB" id="9812260at2"/>
<dbReference type="InterPro" id="IPR050469">
    <property type="entry name" value="Diguanylate_Cyclase"/>
</dbReference>
<feature type="transmembrane region" description="Helical" evidence="3">
    <location>
        <begin position="35"/>
        <end position="54"/>
    </location>
</feature>
<feature type="transmembrane region" description="Helical" evidence="3">
    <location>
        <begin position="90"/>
        <end position="107"/>
    </location>
</feature>
<proteinExistence type="predicted"/>
<keyword evidence="3" id="KW-0812">Transmembrane</keyword>
<feature type="transmembrane region" description="Helical" evidence="3">
    <location>
        <begin position="66"/>
        <end position="83"/>
    </location>
</feature>
<reference evidence="5 6" key="1">
    <citation type="submission" date="2019-07" db="EMBL/GenBank/DDBJ databases">
        <title>Whole genome shotgun sequence of Rhizobium naphthalenivorans NBRC 107585.</title>
        <authorList>
            <person name="Hosoyama A."/>
            <person name="Uohara A."/>
            <person name="Ohji S."/>
            <person name="Ichikawa N."/>
        </authorList>
    </citation>
    <scope>NUCLEOTIDE SEQUENCE [LARGE SCALE GENOMIC DNA]</scope>
    <source>
        <strain evidence="5 6">NBRC 107585</strain>
    </source>
</reference>
<dbReference type="SUPFAM" id="SSF55073">
    <property type="entry name" value="Nucleotide cyclase"/>
    <property type="match status" value="1"/>
</dbReference>
<comment type="catalytic activity">
    <reaction evidence="2">
        <text>2 GTP = 3',3'-c-di-GMP + 2 diphosphate</text>
        <dbReference type="Rhea" id="RHEA:24898"/>
        <dbReference type="ChEBI" id="CHEBI:33019"/>
        <dbReference type="ChEBI" id="CHEBI:37565"/>
        <dbReference type="ChEBI" id="CHEBI:58805"/>
        <dbReference type="EC" id="2.7.7.65"/>
    </reaction>
</comment>
<evidence type="ECO:0000313" key="5">
    <source>
        <dbReference type="EMBL" id="GEO87454.1"/>
    </source>
</evidence>
<keyword evidence="3" id="KW-0472">Membrane</keyword>
<dbReference type="SMART" id="SM00267">
    <property type="entry name" value="GGDEF"/>
    <property type="match status" value="1"/>
</dbReference>
<dbReference type="RefSeq" id="WP_147182261.1">
    <property type="nucleotide sequence ID" value="NZ_BJZP01000043.1"/>
</dbReference>
<dbReference type="EMBL" id="BJZP01000043">
    <property type="protein sequence ID" value="GEO87454.1"/>
    <property type="molecule type" value="Genomic_DNA"/>
</dbReference>
<dbReference type="AlphaFoldDB" id="A0A512HPS2"/>
<dbReference type="PROSITE" id="PS50887">
    <property type="entry name" value="GGDEF"/>
    <property type="match status" value="1"/>
</dbReference>
<dbReference type="CDD" id="cd01949">
    <property type="entry name" value="GGDEF"/>
    <property type="match status" value="1"/>
</dbReference>
<feature type="transmembrane region" description="Helical" evidence="3">
    <location>
        <begin position="150"/>
        <end position="170"/>
    </location>
</feature>
<dbReference type="InterPro" id="IPR029787">
    <property type="entry name" value="Nucleotide_cyclase"/>
</dbReference>